<dbReference type="EC" id="2.7.13.3" evidence="2"/>
<dbReference type="InterPro" id="IPR003594">
    <property type="entry name" value="HATPase_dom"/>
</dbReference>
<evidence type="ECO:0000256" key="4">
    <source>
        <dbReference type="ARBA" id="ARBA00022679"/>
    </source>
</evidence>
<evidence type="ECO:0000256" key="3">
    <source>
        <dbReference type="ARBA" id="ARBA00022553"/>
    </source>
</evidence>
<evidence type="ECO:0000259" key="8">
    <source>
        <dbReference type="PROSITE" id="PS50110"/>
    </source>
</evidence>
<dbReference type="Gene3D" id="3.30.450.20">
    <property type="entry name" value="PAS domain"/>
    <property type="match status" value="1"/>
</dbReference>
<protein>
    <recommendedName>
        <fullName evidence="2">histidine kinase</fullName>
        <ecNumber evidence="2">2.7.13.3</ecNumber>
    </recommendedName>
</protein>
<dbReference type="Gene3D" id="1.10.287.130">
    <property type="match status" value="1"/>
</dbReference>
<accession>A0A7C9N9F6</accession>
<dbReference type="CDD" id="cd17546">
    <property type="entry name" value="REC_hyHK_CKI1_RcsC-like"/>
    <property type="match status" value="1"/>
</dbReference>
<dbReference type="SMART" id="SM00388">
    <property type="entry name" value="HisKA"/>
    <property type="match status" value="1"/>
</dbReference>
<dbReference type="PANTHER" id="PTHR43047:SF64">
    <property type="entry name" value="HISTIDINE KINASE CONTAINING CHEY-HOMOLOGOUS RECEIVER DOMAIN AND PAS DOMAIN-RELATED"/>
    <property type="match status" value="1"/>
</dbReference>
<dbReference type="PROSITE" id="PS50109">
    <property type="entry name" value="HIS_KIN"/>
    <property type="match status" value="1"/>
</dbReference>
<dbReference type="InterPro" id="IPR004358">
    <property type="entry name" value="Sig_transdc_His_kin-like_C"/>
</dbReference>
<dbReference type="Gene3D" id="3.40.50.2300">
    <property type="match status" value="1"/>
</dbReference>
<dbReference type="EMBL" id="QWKH01000002">
    <property type="protein sequence ID" value="NBI33524.1"/>
    <property type="molecule type" value="Genomic_DNA"/>
</dbReference>
<dbReference type="Pfam" id="PF00072">
    <property type="entry name" value="Response_reg"/>
    <property type="match status" value="1"/>
</dbReference>
<dbReference type="InterPro" id="IPR001789">
    <property type="entry name" value="Sig_transdc_resp-reg_receiver"/>
</dbReference>
<evidence type="ECO:0000259" key="7">
    <source>
        <dbReference type="PROSITE" id="PS50109"/>
    </source>
</evidence>
<dbReference type="InterPro" id="IPR036097">
    <property type="entry name" value="HisK_dim/P_sf"/>
</dbReference>
<feature type="domain" description="Histidine kinase" evidence="7">
    <location>
        <begin position="156"/>
        <end position="378"/>
    </location>
</feature>
<dbReference type="SUPFAM" id="SSF55785">
    <property type="entry name" value="PYP-like sensor domain (PAS domain)"/>
    <property type="match status" value="1"/>
</dbReference>
<gene>
    <name evidence="9" type="ORF">D1639_00420</name>
</gene>
<keyword evidence="3 6" id="KW-0597">Phosphoprotein</keyword>
<dbReference type="SUPFAM" id="SSF55874">
    <property type="entry name" value="ATPase domain of HSP90 chaperone/DNA topoisomerase II/histidine kinase"/>
    <property type="match status" value="1"/>
</dbReference>
<dbReference type="InterPro" id="IPR003661">
    <property type="entry name" value="HisK_dim/P_dom"/>
</dbReference>
<dbReference type="Pfam" id="PF00512">
    <property type="entry name" value="HisKA"/>
    <property type="match status" value="1"/>
</dbReference>
<evidence type="ECO:0000313" key="9">
    <source>
        <dbReference type="EMBL" id="NBI33524.1"/>
    </source>
</evidence>
<proteinExistence type="predicted"/>
<dbReference type="SUPFAM" id="SSF52172">
    <property type="entry name" value="CheY-like"/>
    <property type="match status" value="1"/>
</dbReference>
<feature type="domain" description="Response regulatory" evidence="8">
    <location>
        <begin position="391"/>
        <end position="510"/>
    </location>
</feature>
<dbReference type="InterPro" id="IPR011006">
    <property type="entry name" value="CheY-like_superfamily"/>
</dbReference>
<name>A0A7C9N9F6_9BACT</name>
<comment type="caution">
    <text evidence="9">The sequence shown here is derived from an EMBL/GenBank/DDBJ whole genome shotgun (WGS) entry which is preliminary data.</text>
</comment>
<dbReference type="SMART" id="SM00448">
    <property type="entry name" value="REC"/>
    <property type="match status" value="1"/>
</dbReference>
<dbReference type="Gene3D" id="3.30.565.10">
    <property type="entry name" value="Histidine kinase-like ATPase, C-terminal domain"/>
    <property type="match status" value="1"/>
</dbReference>
<dbReference type="PANTHER" id="PTHR43047">
    <property type="entry name" value="TWO-COMPONENT HISTIDINE PROTEIN KINASE"/>
    <property type="match status" value="1"/>
</dbReference>
<dbReference type="CDD" id="cd00082">
    <property type="entry name" value="HisKA"/>
    <property type="match status" value="1"/>
</dbReference>
<dbReference type="SMART" id="SM00387">
    <property type="entry name" value="HATPase_c"/>
    <property type="match status" value="1"/>
</dbReference>
<dbReference type="InterPro" id="IPR005467">
    <property type="entry name" value="His_kinase_dom"/>
</dbReference>
<dbReference type="InterPro" id="IPR035965">
    <property type="entry name" value="PAS-like_dom_sf"/>
</dbReference>
<dbReference type="GO" id="GO:0000155">
    <property type="term" value="F:phosphorelay sensor kinase activity"/>
    <property type="evidence" value="ECO:0007669"/>
    <property type="project" value="InterPro"/>
</dbReference>
<evidence type="ECO:0000256" key="2">
    <source>
        <dbReference type="ARBA" id="ARBA00012438"/>
    </source>
</evidence>
<evidence type="ECO:0000256" key="1">
    <source>
        <dbReference type="ARBA" id="ARBA00000085"/>
    </source>
</evidence>
<dbReference type="AlphaFoldDB" id="A0A7C9N9F6"/>
<sequence length="510" mass="55856">MRDVRQGASFYREPLYFVGEACDEEGQFYQSAIVSVLAANEAVGVVAGMYDERFSVRFVSGFALQNLQMTFQDFLDATDGSFLELVYPDDREEFLARIVSPTAERWAYRLVDKAGNPRWFEERRSECVAPDGTTLWVCSLRQVNDAHLFQAELLSRVSHDMRTPLNAIMGTADRIAARAEDGHTRDDCYVIRAAAFRLLDMIERSLELSEDEVGAPTRCAPFSLADMVDSASYQVGPKYDGKRQTLSISCKVAHDYAVGDCPSLVKVLRALLENASTFSPDGSPVSLSIVEGESSRPGFGLFRIAVKDQGIGIAPDQVGRIFEPFARVADSRLHDDIPHAGLGLAVAKSLVHAMGGDLSVESSPGRGSTFRVTLELPLAEAVACSSLRDRRIMVVEDNALNAEIICEFLEEEGAQVTVVQDGSQAVEEFLNHEAGYFDGITMDIHMPVMDGYEATKRIRSAGDHGGEKVRIVAVTSDNTESDILRIAECGMDAHVPKPIDFRALCTALGS</sequence>
<dbReference type="InterPro" id="IPR036890">
    <property type="entry name" value="HATPase_C_sf"/>
</dbReference>
<evidence type="ECO:0000256" key="6">
    <source>
        <dbReference type="PROSITE-ProRule" id="PRU00169"/>
    </source>
</evidence>
<comment type="catalytic activity">
    <reaction evidence="1">
        <text>ATP + protein L-histidine = ADP + protein N-phospho-L-histidine.</text>
        <dbReference type="EC" id="2.7.13.3"/>
    </reaction>
</comment>
<keyword evidence="4" id="KW-0808">Transferase</keyword>
<evidence type="ECO:0000256" key="5">
    <source>
        <dbReference type="ARBA" id="ARBA00022777"/>
    </source>
</evidence>
<feature type="modified residue" description="4-aspartylphosphate" evidence="6">
    <location>
        <position position="443"/>
    </location>
</feature>
<dbReference type="PROSITE" id="PS50110">
    <property type="entry name" value="RESPONSE_REGULATORY"/>
    <property type="match status" value="1"/>
</dbReference>
<keyword evidence="5" id="KW-0418">Kinase</keyword>
<reference evidence="9" key="1">
    <citation type="submission" date="2018-08" db="EMBL/GenBank/DDBJ databases">
        <title>Murine metabolic-syndrome-specific gut microbial biobank.</title>
        <authorList>
            <person name="Liu C."/>
        </authorList>
    </citation>
    <scope>NUCLEOTIDE SEQUENCE [LARGE SCALE GENOMIC DNA]</scope>
    <source>
        <strain evidence="9">Z82</strain>
    </source>
</reference>
<dbReference type="SUPFAM" id="SSF47384">
    <property type="entry name" value="Homodimeric domain of signal transducing histidine kinase"/>
    <property type="match status" value="1"/>
</dbReference>
<organism evidence="9">
    <name type="scientific">Muribaculaceae bacterium Z82</name>
    <dbReference type="NCBI Taxonomy" id="2304548"/>
    <lineage>
        <taxon>Bacteria</taxon>
        <taxon>Pseudomonadati</taxon>
        <taxon>Bacteroidota</taxon>
        <taxon>Bacteroidia</taxon>
        <taxon>Bacteroidales</taxon>
        <taxon>Muribaculaceae</taxon>
    </lineage>
</organism>
<dbReference type="PRINTS" id="PR00344">
    <property type="entry name" value="BCTRLSENSOR"/>
</dbReference>
<dbReference type="Pfam" id="PF02518">
    <property type="entry name" value="HATPase_c"/>
    <property type="match status" value="1"/>
</dbReference>